<keyword evidence="2" id="KW-1185">Reference proteome</keyword>
<dbReference type="RefSeq" id="WP_128520589.1">
    <property type="nucleotide sequence ID" value="NZ_RJQC01000002.1"/>
</dbReference>
<gene>
    <name evidence="1" type="ORF">EDX97_07840</name>
</gene>
<organism evidence="1 2">
    <name type="scientific">Absicoccus porci</name>
    <dbReference type="NCBI Taxonomy" id="2486576"/>
    <lineage>
        <taxon>Bacteria</taxon>
        <taxon>Bacillati</taxon>
        <taxon>Bacillota</taxon>
        <taxon>Erysipelotrichia</taxon>
        <taxon>Erysipelotrichales</taxon>
        <taxon>Erysipelotrichaceae</taxon>
        <taxon>Absicoccus</taxon>
    </lineage>
</organism>
<name>A0A3N0I2Y4_9FIRM</name>
<dbReference type="Proteomes" id="UP000276568">
    <property type="component" value="Unassembled WGS sequence"/>
</dbReference>
<dbReference type="EMBL" id="RJQC01000002">
    <property type="protein sequence ID" value="RNM30682.1"/>
    <property type="molecule type" value="Genomic_DNA"/>
</dbReference>
<dbReference type="AlphaFoldDB" id="A0A3N0I2Y4"/>
<sequence>MEIREPKYKVGDKVTDIHGETYIICNILKYRFDSDEYIYGMEAIDSKCSDIESEIYLKPVQKSVWDLGVGDEYYHIEIGHNQVNKLVWDCEKYDFNSRSMGNAFLTKEEAEFELERRKIETEMLRFGGSRINKWNDPVFITCGGSLDVEWANDTCWFPQGAILFEKCEDAENVIYEIGEDRIKKYIFGVEPCME</sequence>
<evidence type="ECO:0000313" key="2">
    <source>
        <dbReference type="Proteomes" id="UP000276568"/>
    </source>
</evidence>
<proteinExistence type="predicted"/>
<protein>
    <submittedName>
        <fullName evidence="1">Uncharacterized protein</fullName>
    </submittedName>
</protein>
<reference evidence="1 2" key="1">
    <citation type="submission" date="2018-11" db="EMBL/GenBank/DDBJ databases">
        <title>Clostridium sp. nov., a member of the family Erysipelotrichaceae isolated from pig faeces.</title>
        <authorList>
            <person name="Chang Y.-H."/>
        </authorList>
    </citation>
    <scope>NUCLEOTIDE SEQUENCE [LARGE SCALE GENOMIC DNA]</scope>
    <source>
        <strain evidence="1 2">YH-panp20</strain>
    </source>
</reference>
<comment type="caution">
    <text evidence="1">The sequence shown here is derived from an EMBL/GenBank/DDBJ whole genome shotgun (WGS) entry which is preliminary data.</text>
</comment>
<dbReference type="OrthoDB" id="2137112at2"/>
<accession>A0A3N0I2Y4</accession>
<evidence type="ECO:0000313" key="1">
    <source>
        <dbReference type="EMBL" id="RNM30682.1"/>
    </source>
</evidence>